<evidence type="ECO:0000256" key="4">
    <source>
        <dbReference type="ARBA" id="ARBA00022989"/>
    </source>
</evidence>
<organism evidence="7">
    <name type="scientific">Blautia hansenii</name>
    <name type="common">Ruminococcus hansenii</name>
    <dbReference type="NCBI Taxonomy" id="1322"/>
    <lineage>
        <taxon>Bacteria</taxon>
        <taxon>Bacillati</taxon>
        <taxon>Bacillota</taxon>
        <taxon>Clostridia</taxon>
        <taxon>Lachnospirales</taxon>
        <taxon>Lachnospiraceae</taxon>
        <taxon>Blautia</taxon>
    </lineage>
</organism>
<keyword evidence="2" id="KW-1003">Cell membrane</keyword>
<dbReference type="InterPro" id="IPR050833">
    <property type="entry name" value="Poly_Biosynth_Transport"/>
</dbReference>
<feature type="transmembrane region" description="Helical" evidence="6">
    <location>
        <begin position="171"/>
        <end position="189"/>
    </location>
</feature>
<dbReference type="RefSeq" id="WP_156341852.1">
    <property type="nucleotide sequence ID" value="NZ_CACRSY010000005.1"/>
</dbReference>
<protein>
    <submittedName>
        <fullName evidence="7">Polysaccharide biosynthesis protein</fullName>
    </submittedName>
</protein>
<feature type="transmembrane region" description="Helical" evidence="6">
    <location>
        <begin position="323"/>
        <end position="347"/>
    </location>
</feature>
<feature type="transmembrane region" description="Helical" evidence="6">
    <location>
        <begin position="41"/>
        <end position="62"/>
    </location>
</feature>
<comment type="subcellular location">
    <subcellularLocation>
        <location evidence="1">Cell membrane</location>
        <topology evidence="1">Multi-pass membrane protein</topology>
    </subcellularLocation>
</comment>
<feature type="transmembrane region" description="Helical" evidence="6">
    <location>
        <begin position="146"/>
        <end position="165"/>
    </location>
</feature>
<evidence type="ECO:0000256" key="1">
    <source>
        <dbReference type="ARBA" id="ARBA00004651"/>
    </source>
</evidence>
<dbReference type="Pfam" id="PF01943">
    <property type="entry name" value="Polysacc_synt"/>
    <property type="match status" value="1"/>
</dbReference>
<feature type="transmembrane region" description="Helical" evidence="6">
    <location>
        <begin position="414"/>
        <end position="432"/>
    </location>
</feature>
<dbReference type="InterPro" id="IPR002797">
    <property type="entry name" value="Polysacc_synth"/>
</dbReference>
<evidence type="ECO:0000256" key="6">
    <source>
        <dbReference type="SAM" id="Phobius"/>
    </source>
</evidence>
<name>A0A6N2RDQ6_BLAHA</name>
<reference evidence="7" key="1">
    <citation type="submission" date="2019-11" db="EMBL/GenBank/DDBJ databases">
        <authorList>
            <person name="Feng L."/>
        </authorList>
    </citation>
    <scope>NUCLEOTIDE SEQUENCE</scope>
    <source>
        <strain evidence="7">BhanseniiLFYP23</strain>
    </source>
</reference>
<gene>
    <name evidence="7" type="ORF">BHLFYP23_01579</name>
</gene>
<evidence type="ECO:0000313" key="7">
    <source>
        <dbReference type="EMBL" id="VYS79072.1"/>
    </source>
</evidence>
<evidence type="ECO:0000256" key="3">
    <source>
        <dbReference type="ARBA" id="ARBA00022692"/>
    </source>
</evidence>
<feature type="transmembrane region" description="Helical" evidence="6">
    <location>
        <begin position="438"/>
        <end position="460"/>
    </location>
</feature>
<evidence type="ECO:0000256" key="2">
    <source>
        <dbReference type="ARBA" id="ARBA00022475"/>
    </source>
</evidence>
<feature type="transmembrane region" description="Helical" evidence="6">
    <location>
        <begin position="115"/>
        <end position="134"/>
    </location>
</feature>
<accession>A0A6N2RDQ6</accession>
<keyword evidence="4 6" id="KW-1133">Transmembrane helix</keyword>
<dbReference type="PANTHER" id="PTHR30250:SF11">
    <property type="entry name" value="O-ANTIGEN TRANSPORTER-RELATED"/>
    <property type="match status" value="1"/>
</dbReference>
<sequence>MSREGTLIKNTAIITVGKICTQLITFFLLPLYTSLLSTQEYGIIDLLNTLVSLLVPIVTLQIEQGIFRDLIEVRGNKEKETKIISTGLIVVSVQMLGYLLLYVCMSGFIHNDYKVYLVLNILVYSFASVFLQVARGFGNNRVYATASFLSALSTILSNVVFLLVFHMRAEGMLLGTIMGQSVCILYLFFSLNLYKYIRIQKFDKNSSKRLLKYSIPLIPNSISWWIFNASDRVIVSAILGVAQNGILSAASKFSTVYITFYNIFNISWMEAVSLHIHDKDINEFFNRTFNVALRFFVAMGMGIIACMPFAYPLLLHEKFRDGYVLVPILIVASLFNVVVGLISVIYVAKKNTKAIANTSFVSAILNITIHLILIRYVGLYAAAISTLASFFIMSIYRLYDINKHYFKIQMDPKFLIFTVFVASFILVCYYVSNWKLQVIALVAAICYAVIVNKNIFRFIVRLFKQKMKR</sequence>
<feature type="transmembrane region" description="Helical" evidence="6">
    <location>
        <begin position="354"/>
        <end position="373"/>
    </location>
</feature>
<keyword evidence="5 6" id="KW-0472">Membrane</keyword>
<dbReference type="PANTHER" id="PTHR30250">
    <property type="entry name" value="PST FAMILY PREDICTED COLANIC ACID TRANSPORTER"/>
    <property type="match status" value="1"/>
</dbReference>
<feature type="transmembrane region" description="Helical" evidence="6">
    <location>
        <begin position="291"/>
        <end position="311"/>
    </location>
</feature>
<proteinExistence type="predicted"/>
<dbReference type="GO" id="GO:0005886">
    <property type="term" value="C:plasma membrane"/>
    <property type="evidence" value="ECO:0007669"/>
    <property type="project" value="UniProtKB-SubCell"/>
</dbReference>
<evidence type="ECO:0000256" key="5">
    <source>
        <dbReference type="ARBA" id="ARBA00023136"/>
    </source>
</evidence>
<feature type="transmembrane region" description="Helical" evidence="6">
    <location>
        <begin position="379"/>
        <end position="399"/>
    </location>
</feature>
<feature type="transmembrane region" description="Helical" evidence="6">
    <location>
        <begin position="83"/>
        <end position="109"/>
    </location>
</feature>
<keyword evidence="3 6" id="KW-0812">Transmembrane</keyword>
<dbReference type="AlphaFoldDB" id="A0A6N2RDQ6"/>
<dbReference type="EMBL" id="CACRSY010000005">
    <property type="protein sequence ID" value="VYS79072.1"/>
    <property type="molecule type" value="Genomic_DNA"/>
</dbReference>
<feature type="transmembrane region" description="Helical" evidence="6">
    <location>
        <begin position="12"/>
        <end position="35"/>
    </location>
</feature>